<organism evidence="1 2">
    <name type="scientific">Spirosoma liriopis</name>
    <dbReference type="NCBI Taxonomy" id="2937440"/>
    <lineage>
        <taxon>Bacteria</taxon>
        <taxon>Pseudomonadati</taxon>
        <taxon>Bacteroidota</taxon>
        <taxon>Cytophagia</taxon>
        <taxon>Cytophagales</taxon>
        <taxon>Cytophagaceae</taxon>
        <taxon>Spirosoma</taxon>
    </lineage>
</organism>
<sequence>MFKLLTVIKPKPVQPKALNHFNFYAIEMPAGLMEVLQKRVYTVLLDKYHDVSIPHDLSQNHLIELDDFLLSQLDNEAHNLIIDAYELALLKRFLKVERVVVSASRLALIPALTNAEYWKLTGELLVSVIRPTTLVGLSLYA</sequence>
<gene>
    <name evidence="1" type="ORF">M0L20_13755</name>
</gene>
<accession>A0ABT0HL94</accession>
<comment type="caution">
    <text evidence="1">The sequence shown here is derived from an EMBL/GenBank/DDBJ whole genome shotgun (WGS) entry which is preliminary data.</text>
</comment>
<keyword evidence="2" id="KW-1185">Reference proteome</keyword>
<evidence type="ECO:0000313" key="2">
    <source>
        <dbReference type="Proteomes" id="UP001202180"/>
    </source>
</evidence>
<evidence type="ECO:0000313" key="1">
    <source>
        <dbReference type="EMBL" id="MCK8492928.1"/>
    </source>
</evidence>
<protein>
    <submittedName>
        <fullName evidence="1">Uncharacterized protein</fullName>
    </submittedName>
</protein>
<reference evidence="1 2" key="1">
    <citation type="submission" date="2022-04" db="EMBL/GenBank/DDBJ databases">
        <title>Spirosoma sp. strain RP8 genome sequencing and assembly.</title>
        <authorList>
            <person name="Jung Y."/>
        </authorList>
    </citation>
    <scope>NUCLEOTIDE SEQUENCE [LARGE SCALE GENOMIC DNA]</scope>
    <source>
        <strain evidence="1 2">RP8</strain>
    </source>
</reference>
<dbReference type="RefSeq" id="WP_248477522.1">
    <property type="nucleotide sequence ID" value="NZ_JALPRF010000002.1"/>
</dbReference>
<proteinExistence type="predicted"/>
<dbReference type="EMBL" id="JALPRF010000002">
    <property type="protein sequence ID" value="MCK8492928.1"/>
    <property type="molecule type" value="Genomic_DNA"/>
</dbReference>
<dbReference type="Proteomes" id="UP001202180">
    <property type="component" value="Unassembled WGS sequence"/>
</dbReference>
<name>A0ABT0HL94_9BACT</name>